<dbReference type="FunFam" id="3.90.950.10:FF:000002">
    <property type="entry name" value="Inosine/xanthosine triphosphatase"/>
    <property type="match status" value="1"/>
</dbReference>
<keyword evidence="6 11" id="KW-0546">Nucleotide metabolism</keyword>
<dbReference type="NCBIfam" id="NF002850">
    <property type="entry name" value="PRK03114.1"/>
    <property type="match status" value="1"/>
</dbReference>
<comment type="function">
    <text evidence="11">Phosphatase that hydrolyzes non-canonical purine nucleotides such as XTP and ITP to their respective diphosphate derivatives. Probably excludes non-canonical purines from DNA/RNA precursor pool, thus preventing their incorporation into DNA/RNA and avoiding chromosomal lesions.</text>
</comment>
<comment type="catalytic activity">
    <reaction evidence="8 11">
        <text>ITP + H2O = IDP + phosphate + H(+)</text>
        <dbReference type="Rhea" id="RHEA:28330"/>
        <dbReference type="ChEBI" id="CHEBI:15377"/>
        <dbReference type="ChEBI" id="CHEBI:15378"/>
        <dbReference type="ChEBI" id="CHEBI:43474"/>
        <dbReference type="ChEBI" id="CHEBI:58280"/>
        <dbReference type="ChEBI" id="CHEBI:61402"/>
        <dbReference type="EC" id="3.6.1.73"/>
    </reaction>
</comment>
<dbReference type="EMBL" id="JALP01000236">
    <property type="protein sequence ID" value="THG89399.1"/>
    <property type="molecule type" value="Genomic_DNA"/>
</dbReference>
<dbReference type="GO" id="GO:0000166">
    <property type="term" value="F:nucleotide binding"/>
    <property type="evidence" value="ECO:0007669"/>
    <property type="project" value="UniProtKB-KW"/>
</dbReference>
<comment type="catalytic activity">
    <reaction evidence="9 11">
        <text>XTP + H2O = XDP + phosphate + H(+)</text>
        <dbReference type="Rhea" id="RHEA:28406"/>
        <dbReference type="ChEBI" id="CHEBI:15377"/>
        <dbReference type="ChEBI" id="CHEBI:15378"/>
        <dbReference type="ChEBI" id="CHEBI:43474"/>
        <dbReference type="ChEBI" id="CHEBI:59884"/>
        <dbReference type="ChEBI" id="CHEBI:61314"/>
        <dbReference type="EC" id="3.6.1.73"/>
    </reaction>
</comment>
<evidence type="ECO:0000256" key="10">
    <source>
        <dbReference type="ARBA" id="ARBA00060855"/>
    </source>
</evidence>
<comment type="cofactor">
    <cofactor evidence="1">
        <name>Mn(2+)</name>
        <dbReference type="ChEBI" id="CHEBI:29035"/>
    </cofactor>
</comment>
<comment type="similarity">
    <text evidence="10 11">Belongs to the YjjX NTPase family.</text>
</comment>
<evidence type="ECO:0000256" key="3">
    <source>
        <dbReference type="ARBA" id="ARBA00022741"/>
    </source>
</evidence>
<dbReference type="InterPro" id="IPR029001">
    <property type="entry name" value="ITPase-like_fam"/>
</dbReference>
<dbReference type="InterPro" id="IPR026533">
    <property type="entry name" value="NTPase/PRRC1"/>
</dbReference>
<keyword evidence="7 11" id="KW-0464">Manganese</keyword>
<comment type="subunit">
    <text evidence="11">Homodimer.</text>
</comment>
<evidence type="ECO:0000256" key="4">
    <source>
        <dbReference type="ARBA" id="ARBA00022801"/>
    </source>
</evidence>
<evidence type="ECO:0000256" key="1">
    <source>
        <dbReference type="ARBA" id="ARBA00001936"/>
    </source>
</evidence>
<accession>A0A094YZ06</accession>
<dbReference type="SUPFAM" id="SSF52972">
    <property type="entry name" value="ITPase-like"/>
    <property type="match status" value="1"/>
</dbReference>
<dbReference type="AlphaFoldDB" id="A0A094YZ06"/>
<dbReference type="InterPro" id="IPR050299">
    <property type="entry name" value="YjjX_NTPase"/>
</dbReference>
<reference evidence="14 16" key="2">
    <citation type="submission" date="2014-01" db="EMBL/GenBank/DDBJ databases">
        <title>Draft genome sequencing of Bacillus alcalophilus CGMCC 1.3604.</title>
        <authorList>
            <person name="Yang J."/>
            <person name="Diao L."/>
            <person name="Yang S."/>
        </authorList>
    </citation>
    <scope>NUCLEOTIDE SEQUENCE [LARGE SCALE GENOMIC DNA]</scope>
    <source>
        <strain evidence="14 16">CGMCC 1.3604</strain>
    </source>
</reference>
<dbReference type="eggNOG" id="COG1986">
    <property type="taxonomic scope" value="Bacteria"/>
</dbReference>
<feature type="domain" description="Non-canonical purine NTP phosphatase/PRRC1" evidence="12">
    <location>
        <begin position="6"/>
        <end position="156"/>
    </location>
</feature>
<evidence type="ECO:0000313" key="13">
    <source>
        <dbReference type="EMBL" id="KGA98752.1"/>
    </source>
</evidence>
<evidence type="ECO:0000256" key="5">
    <source>
        <dbReference type="ARBA" id="ARBA00022842"/>
    </source>
</evidence>
<evidence type="ECO:0000256" key="6">
    <source>
        <dbReference type="ARBA" id="ARBA00023080"/>
    </source>
</evidence>
<organism evidence="13 15">
    <name type="scientific">Alkalihalobacillus alcalophilus ATCC 27647 = CGMCC 1.3604</name>
    <dbReference type="NCBI Taxonomy" id="1218173"/>
    <lineage>
        <taxon>Bacteria</taxon>
        <taxon>Bacillati</taxon>
        <taxon>Bacillota</taxon>
        <taxon>Bacilli</taxon>
        <taxon>Bacillales</taxon>
        <taxon>Bacillaceae</taxon>
        <taxon>Alkalihalobacillus</taxon>
    </lineage>
</organism>
<sequence>MKIAVGTKNPAKVHAVQEVFLKMKATIESVDVPSGVSSQPFSDEETVEGAVNRAKAALEVSNADLAFGLEGGVTETPGGLMLCNWGALVTPHEQVWLASGAKIVLPFEVASELRKGKELGEVMALLTDDHDIRKKEGAIGVFTAGRVTRKAMFLHIVELLYGQYEHQLKLWKH</sequence>
<keyword evidence="3 11" id="KW-0547">Nucleotide-binding</keyword>
<keyword evidence="5 11" id="KW-0460">Magnesium</keyword>
<dbReference type="GO" id="GO:0103023">
    <property type="term" value="F:ITPase activity"/>
    <property type="evidence" value="ECO:0007669"/>
    <property type="project" value="UniProtKB-EC"/>
</dbReference>
<dbReference type="PANTHER" id="PTHR34699:SF2">
    <property type="entry name" value="NON-CANONICAL PURINE NTP PHOSPHATASE_PRRC1 DOMAIN-CONTAINING PROTEIN"/>
    <property type="match status" value="1"/>
</dbReference>
<dbReference type="Proteomes" id="UP000002754">
    <property type="component" value="Unassembled WGS sequence"/>
</dbReference>
<dbReference type="EMBL" id="ALPT02000005">
    <property type="protein sequence ID" value="KGA98752.1"/>
    <property type="molecule type" value="Genomic_DNA"/>
</dbReference>
<name>A0A094YZ06_ALKAL</name>
<dbReference type="Gene3D" id="3.90.950.10">
    <property type="match status" value="1"/>
</dbReference>
<dbReference type="RefSeq" id="WP_003324022.1">
    <property type="nucleotide sequence ID" value="NZ_ALPT02000005.1"/>
</dbReference>
<dbReference type="STRING" id="1218173.BALCAV_0202255"/>
<reference evidence="13 15" key="1">
    <citation type="journal article" date="2014" name="Genome Announc.">
        <title>Draft Genome Sequence of Bacillus alcalophilus AV1934, a Classic Alkaliphile Isolated from Human Feces in 1934.</title>
        <authorList>
            <person name="Attie O."/>
            <person name="Jayaprakash A."/>
            <person name="Shah H."/>
            <person name="Paulsen I.T."/>
            <person name="Morino M."/>
            <person name="Takahashi Y."/>
            <person name="Narumi I."/>
            <person name="Sachidanandam R."/>
            <person name="Satoh K."/>
            <person name="Ito M."/>
            <person name="Krulwich T.A."/>
        </authorList>
    </citation>
    <scope>NUCLEOTIDE SEQUENCE [LARGE SCALE GENOMIC DNA]</scope>
    <source>
        <strain evidence="13 15">AV1934</strain>
    </source>
</reference>
<comment type="cofactor">
    <cofactor evidence="11">
        <name>Mg(2+)</name>
        <dbReference type="ChEBI" id="CHEBI:18420"/>
    </cofactor>
    <cofactor evidence="11">
        <name>Mn(2+)</name>
        <dbReference type="ChEBI" id="CHEBI:29035"/>
    </cofactor>
    <text evidence="11">Binds 1 divalent metal cation per subunit; can use either Mg(2+) or Mn(2+).</text>
</comment>
<proteinExistence type="inferred from homology"/>
<evidence type="ECO:0000313" key="15">
    <source>
        <dbReference type="Proteomes" id="UP000002754"/>
    </source>
</evidence>
<keyword evidence="15" id="KW-1185">Reference proteome</keyword>
<evidence type="ECO:0000256" key="9">
    <source>
        <dbReference type="ARBA" id="ARBA00048781"/>
    </source>
</evidence>
<dbReference type="Pfam" id="PF01931">
    <property type="entry name" value="NTPase_I-T"/>
    <property type="match status" value="1"/>
</dbReference>
<dbReference type="GO" id="GO:0009117">
    <property type="term" value="P:nucleotide metabolic process"/>
    <property type="evidence" value="ECO:0007669"/>
    <property type="project" value="UniProtKB-KW"/>
</dbReference>
<comment type="caution">
    <text evidence="11">Lacks conserved residue(s) required for the propagation of feature annotation.</text>
</comment>
<keyword evidence="4 11" id="KW-0378">Hydrolase</keyword>
<evidence type="ECO:0000256" key="11">
    <source>
        <dbReference type="HAMAP-Rule" id="MF_00648"/>
    </source>
</evidence>
<dbReference type="EC" id="3.6.1.73" evidence="11"/>
<evidence type="ECO:0000313" key="16">
    <source>
        <dbReference type="Proteomes" id="UP000297014"/>
    </source>
</evidence>
<evidence type="ECO:0000256" key="2">
    <source>
        <dbReference type="ARBA" id="ARBA00022723"/>
    </source>
</evidence>
<dbReference type="InterPro" id="IPR002786">
    <property type="entry name" value="Non_canon_purine_NTPase"/>
</dbReference>
<comment type="caution">
    <text evidence="13">The sequence shown here is derived from an EMBL/GenBank/DDBJ whole genome shotgun (WGS) entry which is preliminary data.</text>
</comment>
<dbReference type="PANTHER" id="PTHR34699">
    <property type="match status" value="1"/>
</dbReference>
<gene>
    <name evidence="13" type="primary">yjjX</name>
    <name evidence="14" type="ORF">AJ85_17905</name>
    <name evidence="13" type="ORF">BALCAV_0202255</name>
</gene>
<dbReference type="HAMAP" id="MF_00648">
    <property type="entry name" value="Non_canon_purine_NTPase_YjjX"/>
    <property type="match status" value="1"/>
</dbReference>
<dbReference type="Proteomes" id="UP000297014">
    <property type="component" value="Unassembled WGS sequence"/>
</dbReference>
<protein>
    <recommendedName>
        <fullName evidence="11">Probable inosine/xanthosine triphosphatase</fullName>
        <shortName evidence="11">ITPase/XTPase</shortName>
        <ecNumber evidence="11">3.6.1.73</ecNumber>
    </recommendedName>
    <alternativeName>
        <fullName evidence="11">Non-canonical purine NTP phosphatase</fullName>
    </alternativeName>
    <alternativeName>
        <fullName evidence="11">Non-standard purine NTP phosphatase</fullName>
    </alternativeName>
    <alternativeName>
        <fullName evidence="11">Nucleoside-triphosphate phosphatase</fullName>
        <shortName evidence="11">NTPase</shortName>
    </alternativeName>
</protein>
<evidence type="ECO:0000256" key="7">
    <source>
        <dbReference type="ARBA" id="ARBA00023211"/>
    </source>
</evidence>
<evidence type="ECO:0000259" key="12">
    <source>
        <dbReference type="Pfam" id="PF01931"/>
    </source>
</evidence>
<keyword evidence="2 11" id="KW-0479">Metal-binding</keyword>
<evidence type="ECO:0000313" key="14">
    <source>
        <dbReference type="EMBL" id="THG89399.1"/>
    </source>
</evidence>
<evidence type="ECO:0000256" key="8">
    <source>
        <dbReference type="ARBA" id="ARBA00048174"/>
    </source>
</evidence>
<dbReference type="GO" id="GO:0046872">
    <property type="term" value="F:metal ion binding"/>
    <property type="evidence" value="ECO:0007669"/>
    <property type="project" value="UniProtKB-KW"/>
</dbReference>